<organism evidence="2 3">
    <name type="scientific">Rhizobium chutanense</name>
    <dbReference type="NCBI Taxonomy" id="2035448"/>
    <lineage>
        <taxon>Bacteria</taxon>
        <taxon>Pseudomonadati</taxon>
        <taxon>Pseudomonadota</taxon>
        <taxon>Alphaproteobacteria</taxon>
        <taxon>Hyphomicrobiales</taxon>
        <taxon>Rhizobiaceae</taxon>
        <taxon>Rhizobium/Agrobacterium group</taxon>
        <taxon>Rhizobium</taxon>
    </lineage>
</organism>
<dbReference type="RefSeq" id="WP_097610793.1">
    <property type="nucleotide sequence ID" value="NZ_NWSV01000002.1"/>
</dbReference>
<gene>
    <name evidence="2" type="ORF">CO666_03710</name>
</gene>
<accession>A0A2A6JHJ7</accession>
<comment type="caution">
    <text evidence="2">The sequence shown here is derived from an EMBL/GenBank/DDBJ whole genome shotgun (WGS) entry which is preliminary data.</text>
</comment>
<evidence type="ECO:0000313" key="2">
    <source>
        <dbReference type="EMBL" id="PDT05721.1"/>
    </source>
</evidence>
<sequence>MQKPAYSTSKRSLWLNSFMAWLVILILAVGSIMQGQALGFATVAVPSLVLLIAGTLGIHRHYGSRDMELMQRDQRPEDSQ</sequence>
<dbReference type="AlphaFoldDB" id="A0A2A6JHJ7"/>
<proteinExistence type="predicted"/>
<keyword evidence="1" id="KW-0812">Transmembrane</keyword>
<evidence type="ECO:0000313" key="3">
    <source>
        <dbReference type="Proteomes" id="UP000220768"/>
    </source>
</evidence>
<dbReference type="EMBL" id="NWSV01000002">
    <property type="protein sequence ID" value="PDT05721.1"/>
    <property type="molecule type" value="Genomic_DNA"/>
</dbReference>
<feature type="transmembrane region" description="Helical" evidence="1">
    <location>
        <begin position="38"/>
        <end position="58"/>
    </location>
</feature>
<name>A0A2A6JHJ7_9HYPH</name>
<evidence type="ECO:0000256" key="1">
    <source>
        <dbReference type="SAM" id="Phobius"/>
    </source>
</evidence>
<keyword evidence="1" id="KW-0472">Membrane</keyword>
<protein>
    <submittedName>
        <fullName evidence="2">NAD(P)+ transhydrogenase beta chain</fullName>
    </submittedName>
</protein>
<keyword evidence="1" id="KW-1133">Transmembrane helix</keyword>
<keyword evidence="3" id="KW-1185">Reference proteome</keyword>
<feature type="transmembrane region" description="Helical" evidence="1">
    <location>
        <begin position="12"/>
        <end position="32"/>
    </location>
</feature>
<dbReference type="Proteomes" id="UP000220768">
    <property type="component" value="Unassembled WGS sequence"/>
</dbReference>
<reference evidence="2 3" key="1">
    <citation type="submission" date="2017-09" db="EMBL/GenBank/DDBJ databases">
        <title>Comparative genomics of rhizobia isolated from Phaseolus vulgaris in China.</title>
        <authorList>
            <person name="Tong W."/>
        </authorList>
    </citation>
    <scope>NUCLEOTIDE SEQUENCE [LARGE SCALE GENOMIC DNA]</scope>
    <source>
        <strain evidence="2 3">C5</strain>
    </source>
</reference>